<accession>A0AA38MLU8</accession>
<reference evidence="8" key="1">
    <citation type="journal article" date="2023" name="G3 (Bethesda)">
        <title>Whole genome assemblies of Zophobas morio and Tenebrio molitor.</title>
        <authorList>
            <person name="Kaur S."/>
            <person name="Stinson S.A."/>
            <person name="diCenzo G.C."/>
        </authorList>
    </citation>
    <scope>NUCLEOTIDE SEQUENCE</scope>
    <source>
        <strain evidence="8">QUZm001</strain>
    </source>
</reference>
<keyword evidence="3" id="KW-0391">Immunity</keyword>
<feature type="compositionally biased region" description="Polar residues" evidence="4">
    <location>
        <begin position="179"/>
        <end position="190"/>
    </location>
</feature>
<sequence>MTLSAEDKPVLDVLPVGMQNCALVLKDEDGNDFGTELEHISGGSDSTITPAAINIENSSDVIIGPVTQFNGPVTIYQNVAGNGVPASIAENESVDNKPNGKLVKSESTSSDSPPQSSEKSKKIFTYSKHLKYLGIFAGVLVVVVVVATAAVLSLKNEADKPPHGRPTENPHTAIPSVIPRTTTKPGNRNDTLIPAGPGLIIEKDKWGGRASLNWTTSLILEHPTNFVIIMHTVTPQCHTFDECSTRVRSMQSQHVGTGASPDIRYNFVVGGDGNAYVGRGWDMKNAGQSDAIGISFIGDYVYDYLTPEMIDITKKLINIGVEKGKLAKDYKLVAHNQTYATISPGPHVYEVIKNWPHFDPTRYI</sequence>
<evidence type="ECO:0000256" key="1">
    <source>
        <dbReference type="ARBA" id="ARBA00007553"/>
    </source>
</evidence>
<dbReference type="Pfam" id="PF01510">
    <property type="entry name" value="Amidase_2"/>
    <property type="match status" value="1"/>
</dbReference>
<evidence type="ECO:0000256" key="2">
    <source>
        <dbReference type="ARBA" id="ARBA00022588"/>
    </source>
</evidence>
<feature type="compositionally biased region" description="Low complexity" evidence="4">
    <location>
        <begin position="105"/>
        <end position="117"/>
    </location>
</feature>
<dbReference type="SMART" id="SM00644">
    <property type="entry name" value="Ami_2"/>
    <property type="match status" value="1"/>
</dbReference>
<dbReference type="InterPro" id="IPR036505">
    <property type="entry name" value="Amidase/PGRP_sf"/>
</dbReference>
<dbReference type="SUPFAM" id="SSF55846">
    <property type="entry name" value="N-acetylmuramoyl-L-alanine amidase-like"/>
    <property type="match status" value="1"/>
</dbReference>
<organism evidence="8 9">
    <name type="scientific">Zophobas morio</name>
    <dbReference type="NCBI Taxonomy" id="2755281"/>
    <lineage>
        <taxon>Eukaryota</taxon>
        <taxon>Metazoa</taxon>
        <taxon>Ecdysozoa</taxon>
        <taxon>Arthropoda</taxon>
        <taxon>Hexapoda</taxon>
        <taxon>Insecta</taxon>
        <taxon>Pterygota</taxon>
        <taxon>Neoptera</taxon>
        <taxon>Endopterygota</taxon>
        <taxon>Coleoptera</taxon>
        <taxon>Polyphaga</taxon>
        <taxon>Cucujiformia</taxon>
        <taxon>Tenebrionidae</taxon>
        <taxon>Zophobas</taxon>
    </lineage>
</organism>
<evidence type="ECO:0000313" key="9">
    <source>
        <dbReference type="Proteomes" id="UP001168821"/>
    </source>
</evidence>
<dbReference type="Gene3D" id="3.40.80.10">
    <property type="entry name" value="Peptidoglycan recognition protein-like"/>
    <property type="match status" value="1"/>
</dbReference>
<comment type="caution">
    <text evidence="8">The sequence shown here is derived from an EMBL/GenBank/DDBJ whole genome shotgun (WGS) entry which is preliminary data.</text>
</comment>
<feature type="compositionally biased region" description="Basic and acidic residues" evidence="4">
    <location>
        <begin position="157"/>
        <end position="168"/>
    </location>
</feature>
<evidence type="ECO:0008006" key="10">
    <source>
        <dbReference type="Google" id="ProtNLM"/>
    </source>
</evidence>
<evidence type="ECO:0000313" key="8">
    <source>
        <dbReference type="EMBL" id="KAJ3660413.1"/>
    </source>
</evidence>
<evidence type="ECO:0000259" key="6">
    <source>
        <dbReference type="SMART" id="SM00644"/>
    </source>
</evidence>
<keyword evidence="5" id="KW-0812">Transmembrane</keyword>
<dbReference type="InterPro" id="IPR006619">
    <property type="entry name" value="PGRP_domain_met/bac"/>
</dbReference>
<evidence type="ECO:0000256" key="5">
    <source>
        <dbReference type="SAM" id="Phobius"/>
    </source>
</evidence>
<dbReference type="GO" id="GO:0045087">
    <property type="term" value="P:innate immune response"/>
    <property type="evidence" value="ECO:0007669"/>
    <property type="project" value="UniProtKB-KW"/>
</dbReference>
<keyword evidence="9" id="KW-1185">Reference proteome</keyword>
<feature type="region of interest" description="Disordered" evidence="4">
    <location>
        <begin position="157"/>
        <end position="194"/>
    </location>
</feature>
<evidence type="ECO:0000256" key="3">
    <source>
        <dbReference type="ARBA" id="ARBA00022859"/>
    </source>
</evidence>
<feature type="region of interest" description="Disordered" evidence="4">
    <location>
        <begin position="89"/>
        <end position="120"/>
    </location>
</feature>
<dbReference type="Proteomes" id="UP001168821">
    <property type="component" value="Unassembled WGS sequence"/>
</dbReference>
<feature type="transmembrane region" description="Helical" evidence="5">
    <location>
        <begin position="130"/>
        <end position="152"/>
    </location>
</feature>
<dbReference type="SMART" id="SM00701">
    <property type="entry name" value="PGRP"/>
    <property type="match status" value="1"/>
</dbReference>
<evidence type="ECO:0000256" key="4">
    <source>
        <dbReference type="SAM" id="MobiDB-lite"/>
    </source>
</evidence>
<dbReference type="CDD" id="cd06583">
    <property type="entry name" value="PGRP"/>
    <property type="match status" value="1"/>
</dbReference>
<keyword evidence="5" id="KW-1133">Transmembrane helix</keyword>
<protein>
    <recommendedName>
        <fullName evidence="10">Peptidoglycan-recognition protein LC</fullName>
    </recommendedName>
</protein>
<feature type="domain" description="N-acetylmuramoyl-L-alanine amidase" evidence="6">
    <location>
        <begin position="213"/>
        <end position="345"/>
    </location>
</feature>
<dbReference type="EMBL" id="JALNTZ010000002">
    <property type="protein sequence ID" value="KAJ3660413.1"/>
    <property type="molecule type" value="Genomic_DNA"/>
</dbReference>
<dbReference type="PANTHER" id="PTHR11022:SF74">
    <property type="entry name" value="PEPTIDOGLYCAN-RECOGNITION PROTEIN SA"/>
    <property type="match status" value="1"/>
</dbReference>
<dbReference type="GO" id="GO:0008745">
    <property type="term" value="F:N-acetylmuramoyl-L-alanine amidase activity"/>
    <property type="evidence" value="ECO:0007669"/>
    <property type="project" value="InterPro"/>
</dbReference>
<dbReference type="AlphaFoldDB" id="A0AA38MLU8"/>
<proteinExistence type="inferred from homology"/>
<comment type="similarity">
    <text evidence="1">Belongs to the N-acetylmuramoyl-L-alanine amidase 2 family.</text>
</comment>
<dbReference type="GO" id="GO:0008270">
    <property type="term" value="F:zinc ion binding"/>
    <property type="evidence" value="ECO:0007669"/>
    <property type="project" value="InterPro"/>
</dbReference>
<dbReference type="GO" id="GO:0009253">
    <property type="term" value="P:peptidoglycan catabolic process"/>
    <property type="evidence" value="ECO:0007669"/>
    <property type="project" value="InterPro"/>
</dbReference>
<keyword evidence="2" id="KW-0399">Innate immunity</keyword>
<feature type="domain" description="Peptidoglycan recognition protein family" evidence="7">
    <location>
        <begin position="198"/>
        <end position="339"/>
    </location>
</feature>
<name>A0AA38MLU8_9CUCU</name>
<dbReference type="InterPro" id="IPR002502">
    <property type="entry name" value="Amidase_domain"/>
</dbReference>
<gene>
    <name evidence="8" type="ORF">Zmor_004862</name>
</gene>
<keyword evidence="5" id="KW-0472">Membrane</keyword>
<dbReference type="InterPro" id="IPR015510">
    <property type="entry name" value="PGRP"/>
</dbReference>
<evidence type="ECO:0000259" key="7">
    <source>
        <dbReference type="SMART" id="SM00701"/>
    </source>
</evidence>
<dbReference type="PANTHER" id="PTHR11022">
    <property type="entry name" value="PEPTIDOGLYCAN RECOGNITION PROTEIN"/>
    <property type="match status" value="1"/>
</dbReference>